<keyword evidence="3" id="KW-1185">Reference proteome</keyword>
<dbReference type="KEGG" id="msto:MSTO_58590"/>
<organism evidence="2 3">
    <name type="scientific">Mycobacterium stomatepiae</name>
    <dbReference type="NCBI Taxonomy" id="470076"/>
    <lineage>
        <taxon>Bacteria</taxon>
        <taxon>Bacillati</taxon>
        <taxon>Actinomycetota</taxon>
        <taxon>Actinomycetes</taxon>
        <taxon>Mycobacteriales</taxon>
        <taxon>Mycobacteriaceae</taxon>
        <taxon>Mycobacterium</taxon>
        <taxon>Mycobacterium simiae complex</taxon>
    </lineage>
</organism>
<evidence type="ECO:0000256" key="1">
    <source>
        <dbReference type="SAM" id="MobiDB-lite"/>
    </source>
</evidence>
<evidence type="ECO:0000313" key="3">
    <source>
        <dbReference type="Proteomes" id="UP000467130"/>
    </source>
</evidence>
<gene>
    <name evidence="2" type="ORF">MSTO_58590</name>
</gene>
<accession>A0A7I7QH43</accession>
<dbReference type="AlphaFoldDB" id="A0A7I7QH43"/>
<evidence type="ECO:0000313" key="2">
    <source>
        <dbReference type="EMBL" id="BBY25654.1"/>
    </source>
</evidence>
<dbReference type="EMBL" id="AP022587">
    <property type="protein sequence ID" value="BBY25654.1"/>
    <property type="molecule type" value="Genomic_DNA"/>
</dbReference>
<dbReference type="Proteomes" id="UP000467130">
    <property type="component" value="Chromosome"/>
</dbReference>
<reference evidence="2 3" key="1">
    <citation type="journal article" date="2019" name="Emerg. Microbes Infect.">
        <title>Comprehensive subspecies identification of 175 nontuberculous mycobacteria species based on 7547 genomic profiles.</title>
        <authorList>
            <person name="Matsumoto Y."/>
            <person name="Kinjo T."/>
            <person name="Motooka D."/>
            <person name="Nabeya D."/>
            <person name="Jung N."/>
            <person name="Uechi K."/>
            <person name="Horii T."/>
            <person name="Iida T."/>
            <person name="Fujita J."/>
            <person name="Nakamura S."/>
        </authorList>
    </citation>
    <scope>NUCLEOTIDE SEQUENCE [LARGE SCALE GENOMIC DNA]</scope>
    <source>
        <strain evidence="2 3">JCM 17783</strain>
    </source>
</reference>
<name>A0A7I7QH43_9MYCO</name>
<protein>
    <submittedName>
        <fullName evidence="2">Uncharacterized protein</fullName>
    </submittedName>
</protein>
<sequence>MRCHLRLPAVGRGAALLRCIILLVESVARDPTEEVVEEQHLWRKLLGIRGAVSAADSTETGLRTKPLRVEVADQTDRSRFKSKVVQQDPGPGSPARGRTNQPRVAGASVRWSTVAPMTGVAP</sequence>
<feature type="region of interest" description="Disordered" evidence="1">
    <location>
        <begin position="71"/>
        <end position="122"/>
    </location>
</feature>
<proteinExistence type="predicted"/>